<gene>
    <name evidence="1" type="ORF">HMPREF9418_0971</name>
</gene>
<comment type="caution">
    <text evidence="1">The sequence shown here is derived from an EMBL/GenBank/DDBJ whole genome shotgun (WGS) entry which is preliminary data.</text>
</comment>
<evidence type="ECO:0000313" key="1">
    <source>
        <dbReference type="EMBL" id="EGQ77549.1"/>
    </source>
</evidence>
<evidence type="ECO:0000313" key="2">
    <source>
        <dbReference type="Proteomes" id="UP000004982"/>
    </source>
</evidence>
<organism evidence="1 2">
    <name type="scientific">Neisseria macacae ATCC 33926</name>
    <dbReference type="NCBI Taxonomy" id="997348"/>
    <lineage>
        <taxon>Bacteria</taxon>
        <taxon>Pseudomonadati</taxon>
        <taxon>Pseudomonadota</taxon>
        <taxon>Betaproteobacteria</taxon>
        <taxon>Neisseriales</taxon>
        <taxon>Neisseriaceae</taxon>
        <taxon>Neisseria</taxon>
    </lineage>
</organism>
<proteinExistence type="predicted"/>
<accession>A0AA36XL18</accession>
<name>A0AA36XL18_9NEIS</name>
<reference evidence="1 2" key="1">
    <citation type="submission" date="2011-05" db="EMBL/GenBank/DDBJ databases">
        <authorList>
            <person name="Muzny D."/>
            <person name="Qin X."/>
            <person name="Deng J."/>
            <person name="Jiang H."/>
            <person name="Liu Y."/>
            <person name="Qu J."/>
            <person name="Song X.-Z."/>
            <person name="Zhang L."/>
            <person name="Thornton R."/>
            <person name="Coyle M."/>
            <person name="Francisco L."/>
            <person name="Jackson L."/>
            <person name="Javaid M."/>
            <person name="Korchina V."/>
            <person name="Kovar C."/>
            <person name="Mata R."/>
            <person name="Mathew T."/>
            <person name="Ngo R."/>
            <person name="Nguyen L."/>
            <person name="Nguyen N."/>
            <person name="Okwuonu G."/>
            <person name="Ongeri F."/>
            <person name="Pham C."/>
            <person name="Simmons D."/>
            <person name="Wilczek-Boney K."/>
            <person name="Hale W."/>
            <person name="Jakkamsetti A."/>
            <person name="Pham P."/>
            <person name="Ruth R."/>
            <person name="San Lucas F."/>
            <person name="Warren J."/>
            <person name="Zhang J."/>
            <person name="Zhao Z."/>
            <person name="Zhou C."/>
            <person name="Zhu D."/>
            <person name="Lee S."/>
            <person name="Bess C."/>
            <person name="Blankenburg K."/>
            <person name="Forbes L."/>
            <person name="Fu Q."/>
            <person name="Gubbala S."/>
            <person name="Hirani K."/>
            <person name="Jayaseelan J.C."/>
            <person name="Lara F."/>
            <person name="Munidasa M."/>
            <person name="Palculict T."/>
            <person name="Patil S."/>
            <person name="Pu L.-L."/>
            <person name="Saada N."/>
            <person name="Tang L."/>
            <person name="Weissenberger G."/>
            <person name="Zhu Y."/>
            <person name="Hemphill L."/>
            <person name="Shang Y."/>
            <person name="Youmans B."/>
            <person name="Ayvaz T."/>
            <person name="Ross M."/>
            <person name="Santibanez J."/>
            <person name="Aqrawi P."/>
            <person name="Gross S."/>
            <person name="Joshi V."/>
            <person name="Fowler G."/>
            <person name="Nazareth L."/>
            <person name="Reid J."/>
            <person name="Worley K."/>
            <person name="Petrosino J."/>
            <person name="Highlander S."/>
            <person name="Gibbs R."/>
        </authorList>
    </citation>
    <scope>NUCLEOTIDE SEQUENCE [LARGE SCALE GENOMIC DNA]</scope>
    <source>
        <strain evidence="1 2">ATCC 33926</strain>
    </source>
</reference>
<protein>
    <submittedName>
        <fullName evidence="1">Uncharacterized protein</fullName>
    </submittedName>
</protein>
<dbReference type="AlphaFoldDB" id="A0AA36XL18"/>
<sequence length="60" mass="6809">MTAVVSQWEGRRGGFRFQSGVFAAACLKRSSEKIKAVWKTKINQGGFIFISKRPFKRFPA</sequence>
<dbReference type="EMBL" id="AFQE01000044">
    <property type="protein sequence ID" value="EGQ77549.1"/>
    <property type="molecule type" value="Genomic_DNA"/>
</dbReference>
<dbReference type="Proteomes" id="UP000004982">
    <property type="component" value="Unassembled WGS sequence"/>
</dbReference>